<evidence type="ECO:0000313" key="1">
    <source>
        <dbReference type="EMBL" id="MBH5338161.1"/>
    </source>
</evidence>
<organism evidence="1 2">
    <name type="scientific">Streptomyces pactum</name>
    <dbReference type="NCBI Taxonomy" id="68249"/>
    <lineage>
        <taxon>Bacteria</taxon>
        <taxon>Bacillati</taxon>
        <taxon>Actinomycetota</taxon>
        <taxon>Actinomycetes</taxon>
        <taxon>Kitasatosporales</taxon>
        <taxon>Streptomycetaceae</taxon>
        <taxon>Streptomyces</taxon>
    </lineage>
</organism>
<dbReference type="InterPro" id="IPR018727">
    <property type="entry name" value="DUF2267"/>
</dbReference>
<accession>A0ABS0NSP2</accession>
<evidence type="ECO:0000313" key="2">
    <source>
        <dbReference type="Proteomes" id="UP000807371"/>
    </source>
</evidence>
<dbReference type="Gene3D" id="1.10.490.110">
    <property type="entry name" value="Uncharacterized conserved protein DUF2267"/>
    <property type="match status" value="1"/>
</dbReference>
<dbReference type="Proteomes" id="UP000807371">
    <property type="component" value="Unassembled WGS sequence"/>
</dbReference>
<reference evidence="1 2" key="1">
    <citation type="submission" date="2020-09" db="EMBL/GenBank/DDBJ databases">
        <title>Biosynthesis of the nuclear factor of activated T cells inhibitor NFAT-133 and its congeners in Streptomyces pactum.</title>
        <authorList>
            <person name="Zhou W."/>
            <person name="Posri P."/>
            <person name="Abugrain M.E."/>
            <person name="Weisberg A.J."/>
            <person name="Chang J.H."/>
            <person name="Mahmud T."/>
        </authorList>
    </citation>
    <scope>NUCLEOTIDE SEQUENCE [LARGE SCALE GENOMIC DNA]</scope>
    <source>
        <strain evidence="1 2">ATCC 27456</strain>
    </source>
</reference>
<keyword evidence="2" id="KW-1185">Reference proteome</keyword>
<proteinExistence type="predicted"/>
<sequence length="145" mass="16334">MHYDELVRQVRTRAELPDRQSAERVVRAALETLAERVPDGVAEHLAAQLPPEAAEHLRRVTASHQGSPEERAWRHEHGERFDLTGFAGRVAWRAGTTEETALARAAAVFEVLDAAVSPELMDRLYKVLPHDIRGLLPEARAYQDR</sequence>
<protein>
    <submittedName>
        <fullName evidence="1">DUF2267 domain-containing protein</fullName>
    </submittedName>
</protein>
<dbReference type="Pfam" id="PF10025">
    <property type="entry name" value="DUF2267"/>
    <property type="match status" value="1"/>
</dbReference>
<comment type="caution">
    <text evidence="1">The sequence shown here is derived from an EMBL/GenBank/DDBJ whole genome shotgun (WGS) entry which is preliminary data.</text>
</comment>
<dbReference type="InterPro" id="IPR038282">
    <property type="entry name" value="DUF2267_sf"/>
</dbReference>
<name>A0ABS0NSP2_9ACTN</name>
<dbReference type="EMBL" id="JACYXC010000001">
    <property type="protein sequence ID" value="MBH5338161.1"/>
    <property type="molecule type" value="Genomic_DNA"/>
</dbReference>
<gene>
    <name evidence="1" type="ORF">IHE55_26610</name>
</gene>